<dbReference type="Pfam" id="PF08282">
    <property type="entry name" value="Hydrolase_3"/>
    <property type="match status" value="1"/>
</dbReference>
<dbReference type="EMBL" id="CP034841">
    <property type="protein sequence ID" value="QBF34851.1"/>
    <property type="molecule type" value="Genomic_DNA"/>
</dbReference>
<dbReference type="PANTHER" id="PTHR10000">
    <property type="entry name" value="PHOSPHOSERINE PHOSPHATASE"/>
    <property type="match status" value="1"/>
</dbReference>
<dbReference type="Proteomes" id="UP000289326">
    <property type="component" value="Chromosome"/>
</dbReference>
<reference evidence="2 3" key="1">
    <citation type="submission" date="2019-01" db="EMBL/GenBank/DDBJ databases">
        <title>Complete sequence and annotation of the Mycoplasma phocirhinis strain 852T genome.</title>
        <authorList>
            <person name="Frasca S.Jr."/>
            <person name="Kutish G.F."/>
            <person name="Castellanos Gell J."/>
            <person name="Michaels D.L."/>
            <person name="Brown D.R."/>
        </authorList>
    </citation>
    <scope>NUCLEOTIDE SEQUENCE [LARGE SCALE GENOMIC DNA]</scope>
    <source>
        <strain evidence="2 3">852</strain>
    </source>
</reference>
<evidence type="ECO:0000256" key="1">
    <source>
        <dbReference type="ARBA" id="ARBA00001946"/>
    </source>
</evidence>
<dbReference type="InterPro" id="IPR023214">
    <property type="entry name" value="HAD_sf"/>
</dbReference>
<dbReference type="RefSeq" id="WP_130429628.1">
    <property type="nucleotide sequence ID" value="NZ_CP034841.1"/>
</dbReference>
<name>A0A4P6MSK9_9BACT</name>
<dbReference type="AlphaFoldDB" id="A0A4P6MSK9"/>
<protein>
    <submittedName>
        <fullName evidence="2">HAD family phosphatase</fullName>
    </submittedName>
</protein>
<dbReference type="KEGG" id="mphi:EG856_02930"/>
<dbReference type="InterPro" id="IPR036412">
    <property type="entry name" value="HAD-like_sf"/>
</dbReference>
<dbReference type="InterPro" id="IPR006379">
    <property type="entry name" value="HAD-SF_hydro_IIB"/>
</dbReference>
<evidence type="ECO:0000313" key="3">
    <source>
        <dbReference type="Proteomes" id="UP000289326"/>
    </source>
</evidence>
<gene>
    <name evidence="2" type="ORF">EG856_02930</name>
</gene>
<keyword evidence="3" id="KW-1185">Reference proteome</keyword>
<dbReference type="NCBIfam" id="TIGR01484">
    <property type="entry name" value="HAD-SF-IIB"/>
    <property type="match status" value="1"/>
</dbReference>
<sequence>MGIKDIKIIFIDLDGTSLDYKHKLLSKKNLEIINKCREKNIKVVVSTGRGLNQKTWDILNQINDNSNIIAWNGAKIIKNNKEVFSSAIPQKILDEIAVLIRKYRISTVVNSDFKNHSYTDSKLMRLVIKLKRSKAKPVSKFKPNFEIFKLIFIPKSKKMFAKFRNELTLKFKNELNILDARSYTSFIEVTDKNASKGIAEVLFSRLDNVLPQNCIHIGDTMNDSTTVGKIKYVIAMKNATKEFKKIANFISPYSFKSGGLAKTINHFLFNEK</sequence>
<dbReference type="OrthoDB" id="400219at2"/>
<dbReference type="Gene3D" id="3.30.1240.10">
    <property type="match status" value="1"/>
</dbReference>
<dbReference type="PANTHER" id="PTHR10000:SF8">
    <property type="entry name" value="HAD SUPERFAMILY HYDROLASE-LIKE, TYPE 3"/>
    <property type="match status" value="1"/>
</dbReference>
<evidence type="ECO:0000313" key="2">
    <source>
        <dbReference type="EMBL" id="QBF34851.1"/>
    </source>
</evidence>
<dbReference type="GO" id="GO:0016791">
    <property type="term" value="F:phosphatase activity"/>
    <property type="evidence" value="ECO:0007669"/>
    <property type="project" value="TreeGrafter"/>
</dbReference>
<comment type="cofactor">
    <cofactor evidence="1">
        <name>Mg(2+)</name>
        <dbReference type="ChEBI" id="CHEBI:18420"/>
    </cofactor>
</comment>
<dbReference type="SUPFAM" id="SSF56784">
    <property type="entry name" value="HAD-like"/>
    <property type="match status" value="1"/>
</dbReference>
<accession>A0A4P6MSK9</accession>
<proteinExistence type="predicted"/>
<organism evidence="2 3">
    <name type="scientific">Mycoplasmopsis phocirhinis</name>
    <dbReference type="NCBI Taxonomy" id="142650"/>
    <lineage>
        <taxon>Bacteria</taxon>
        <taxon>Bacillati</taxon>
        <taxon>Mycoplasmatota</taxon>
        <taxon>Mycoplasmoidales</taxon>
        <taxon>Metamycoplasmataceae</taxon>
        <taxon>Mycoplasmopsis</taxon>
    </lineage>
</organism>
<dbReference type="GO" id="GO:0000287">
    <property type="term" value="F:magnesium ion binding"/>
    <property type="evidence" value="ECO:0007669"/>
    <property type="project" value="TreeGrafter"/>
</dbReference>
<dbReference type="GO" id="GO:0005829">
    <property type="term" value="C:cytosol"/>
    <property type="evidence" value="ECO:0007669"/>
    <property type="project" value="TreeGrafter"/>
</dbReference>
<dbReference type="Gene3D" id="3.40.50.1000">
    <property type="entry name" value="HAD superfamily/HAD-like"/>
    <property type="match status" value="1"/>
</dbReference>